<dbReference type="InterPro" id="IPR029063">
    <property type="entry name" value="SAM-dependent_MTases_sf"/>
</dbReference>
<reference evidence="2" key="1">
    <citation type="journal article" date="2015" name="Nature">
        <title>Complex archaea that bridge the gap between prokaryotes and eukaryotes.</title>
        <authorList>
            <person name="Spang A."/>
            <person name="Saw J.H."/>
            <person name="Jorgensen S.L."/>
            <person name="Zaremba-Niedzwiedzka K."/>
            <person name="Martijn J."/>
            <person name="Lind A.E."/>
            <person name="van Eijk R."/>
            <person name="Schleper C."/>
            <person name="Guy L."/>
            <person name="Ettema T.J."/>
        </authorList>
    </citation>
    <scope>NUCLEOTIDE SEQUENCE</scope>
</reference>
<sequence>MDGYKKEKKNLWRKNYYSDTRYSVIKWLEKELPKIEGDVLNVAAGGWPVPKMLLTNPKLGKYFTFDKKLYGDSKNPVNKYGDAHSLPPEWNNRWDCVMMNQALECMKNPFTVTREIYRVLKPGGVALIDTPFNVSWFGYGAYPDTLKKKFPVEDFWRITPQGLEMLLIEAGFKKEKITIETSGPNKWDCHCVMVKAIK</sequence>
<dbReference type="GO" id="GO:0008757">
    <property type="term" value="F:S-adenosylmethionine-dependent methyltransferase activity"/>
    <property type="evidence" value="ECO:0007669"/>
    <property type="project" value="InterPro"/>
</dbReference>
<dbReference type="CDD" id="cd02440">
    <property type="entry name" value="AdoMet_MTases"/>
    <property type="match status" value="1"/>
</dbReference>
<feature type="domain" description="Methyltransferase type 11" evidence="1">
    <location>
        <begin position="80"/>
        <end position="128"/>
    </location>
</feature>
<dbReference type="AlphaFoldDB" id="A0A0F9LRW2"/>
<evidence type="ECO:0000259" key="1">
    <source>
        <dbReference type="Pfam" id="PF08241"/>
    </source>
</evidence>
<comment type="caution">
    <text evidence="2">The sequence shown here is derived from an EMBL/GenBank/DDBJ whole genome shotgun (WGS) entry which is preliminary data.</text>
</comment>
<accession>A0A0F9LRW2</accession>
<gene>
    <name evidence="2" type="ORF">LCGC14_1474380</name>
</gene>
<dbReference type="Gene3D" id="3.40.50.150">
    <property type="entry name" value="Vaccinia Virus protein VP39"/>
    <property type="match status" value="1"/>
</dbReference>
<protein>
    <recommendedName>
        <fullName evidence="1">Methyltransferase type 11 domain-containing protein</fullName>
    </recommendedName>
</protein>
<dbReference type="SUPFAM" id="SSF53335">
    <property type="entry name" value="S-adenosyl-L-methionine-dependent methyltransferases"/>
    <property type="match status" value="1"/>
</dbReference>
<dbReference type="Pfam" id="PF08241">
    <property type="entry name" value="Methyltransf_11"/>
    <property type="match status" value="1"/>
</dbReference>
<name>A0A0F9LRW2_9ZZZZ</name>
<organism evidence="2">
    <name type="scientific">marine sediment metagenome</name>
    <dbReference type="NCBI Taxonomy" id="412755"/>
    <lineage>
        <taxon>unclassified sequences</taxon>
        <taxon>metagenomes</taxon>
        <taxon>ecological metagenomes</taxon>
    </lineage>
</organism>
<evidence type="ECO:0000313" key="2">
    <source>
        <dbReference type="EMBL" id="KKM67120.1"/>
    </source>
</evidence>
<proteinExistence type="predicted"/>
<dbReference type="EMBL" id="LAZR01010406">
    <property type="protein sequence ID" value="KKM67120.1"/>
    <property type="molecule type" value="Genomic_DNA"/>
</dbReference>
<dbReference type="InterPro" id="IPR013216">
    <property type="entry name" value="Methyltransf_11"/>
</dbReference>